<proteinExistence type="predicted"/>
<evidence type="ECO:0000313" key="2">
    <source>
        <dbReference type="EMBL" id="MFD2600514.1"/>
    </source>
</evidence>
<evidence type="ECO:0000313" key="3">
    <source>
        <dbReference type="Proteomes" id="UP001597480"/>
    </source>
</evidence>
<accession>A0ABW5NNU0</accession>
<keyword evidence="1" id="KW-0472">Membrane</keyword>
<sequence length="223" mass="24956">MEPNKMEKDFREKLEQRTIQPSDMAWDRLDAMLSVAENKKPKKNRSWMYIAAAFLVFLLVGVLFLNQEKGNSGIDTNNSIVVNDNEVQNESDSVENEVVIAPVRTEEAVAYQSPRKQSEKVNAEAAKTVIKTEKATQILPQEVIVSNEKQESPIIVRENTDKILADATSAETAKKKSTVKVDPNSLLSAVEEELDDSFKDRVLIGAAKNFKAVRSAVANRNYE</sequence>
<gene>
    <name evidence="2" type="ORF">ACFSR3_00475</name>
</gene>
<name>A0ABW5NNU0_9FLAO</name>
<protein>
    <submittedName>
        <fullName evidence="2">Uncharacterized protein</fullName>
    </submittedName>
</protein>
<comment type="caution">
    <text evidence="2">The sequence shown here is derived from an EMBL/GenBank/DDBJ whole genome shotgun (WGS) entry which is preliminary data.</text>
</comment>
<keyword evidence="3" id="KW-1185">Reference proteome</keyword>
<dbReference type="Proteomes" id="UP001597480">
    <property type="component" value="Unassembled WGS sequence"/>
</dbReference>
<keyword evidence="1" id="KW-0812">Transmembrane</keyword>
<dbReference type="EMBL" id="JBHUMD010000001">
    <property type="protein sequence ID" value="MFD2600514.1"/>
    <property type="molecule type" value="Genomic_DNA"/>
</dbReference>
<feature type="transmembrane region" description="Helical" evidence="1">
    <location>
        <begin position="47"/>
        <end position="65"/>
    </location>
</feature>
<keyword evidence="1" id="KW-1133">Transmembrane helix</keyword>
<organism evidence="2 3">
    <name type="scientific">Flavobacterium suzhouense</name>
    <dbReference type="NCBI Taxonomy" id="1529638"/>
    <lineage>
        <taxon>Bacteria</taxon>
        <taxon>Pseudomonadati</taxon>
        <taxon>Bacteroidota</taxon>
        <taxon>Flavobacteriia</taxon>
        <taxon>Flavobacteriales</taxon>
        <taxon>Flavobacteriaceae</taxon>
        <taxon>Flavobacterium</taxon>
    </lineage>
</organism>
<evidence type="ECO:0000256" key="1">
    <source>
        <dbReference type="SAM" id="Phobius"/>
    </source>
</evidence>
<dbReference type="RefSeq" id="WP_379819219.1">
    <property type="nucleotide sequence ID" value="NZ_JBHUMD010000001.1"/>
</dbReference>
<reference evidence="3" key="1">
    <citation type="journal article" date="2019" name="Int. J. Syst. Evol. Microbiol.">
        <title>The Global Catalogue of Microorganisms (GCM) 10K type strain sequencing project: providing services to taxonomists for standard genome sequencing and annotation.</title>
        <authorList>
            <consortium name="The Broad Institute Genomics Platform"/>
            <consortium name="The Broad Institute Genome Sequencing Center for Infectious Disease"/>
            <person name="Wu L."/>
            <person name="Ma J."/>
        </authorList>
    </citation>
    <scope>NUCLEOTIDE SEQUENCE [LARGE SCALE GENOMIC DNA]</scope>
    <source>
        <strain evidence="3">KCTC 42107</strain>
    </source>
</reference>